<evidence type="ECO:0000256" key="4">
    <source>
        <dbReference type="ARBA" id="ARBA00023284"/>
    </source>
</evidence>
<feature type="active site" description="Cysteine sulfenic acid (-SOH) intermediate; for peroxidase activity" evidence="5">
    <location>
        <position position="49"/>
    </location>
</feature>
<dbReference type="PROSITE" id="PS51352">
    <property type="entry name" value="THIOREDOXIN_2"/>
    <property type="match status" value="1"/>
</dbReference>
<keyword evidence="1" id="KW-0575">Peroxidase</keyword>
<evidence type="ECO:0000259" key="6">
    <source>
        <dbReference type="PROSITE" id="PS51352"/>
    </source>
</evidence>
<dbReference type="GO" id="GO:0042744">
    <property type="term" value="P:hydrogen peroxide catabolic process"/>
    <property type="evidence" value="ECO:0007669"/>
    <property type="project" value="TreeGrafter"/>
</dbReference>
<dbReference type="InterPro" id="IPR013766">
    <property type="entry name" value="Thioredoxin_domain"/>
</dbReference>
<keyword evidence="3" id="KW-0560">Oxidoreductase</keyword>
<evidence type="ECO:0000313" key="10">
    <source>
        <dbReference type="Proteomes" id="UP000050515"/>
    </source>
</evidence>
<reference evidence="7 10" key="1">
    <citation type="submission" date="2015-09" db="EMBL/GenBank/DDBJ databases">
        <title>Draft genome sequence of Acidiplasma aeolicum DSM 18409.</title>
        <authorList>
            <person name="Hemp J."/>
        </authorList>
    </citation>
    <scope>NUCLEOTIDE SEQUENCE [LARGE SCALE GENOMIC DNA]</scope>
    <source>
        <strain evidence="7 10">V</strain>
    </source>
</reference>
<reference evidence="8 9" key="2">
    <citation type="submission" date="2015-09" db="EMBL/GenBank/DDBJ databases">
        <title>Heavy metals and arsenic resistance mechanisms in polyextremophilic archaea of the family Ferroplasmaceae.</title>
        <authorList>
            <person name="Bulaev A.G."/>
            <person name="Kanygina A.V."/>
        </authorList>
    </citation>
    <scope>NUCLEOTIDE SEQUENCE [LARGE SCALE GENOMIC DNA]</scope>
    <source>
        <strain evidence="8 9">VT</strain>
    </source>
</reference>
<dbReference type="InterPro" id="IPR050217">
    <property type="entry name" value="Peroxiredoxin"/>
</dbReference>
<dbReference type="GO" id="GO:0008379">
    <property type="term" value="F:thioredoxin peroxidase activity"/>
    <property type="evidence" value="ECO:0007669"/>
    <property type="project" value="TreeGrafter"/>
</dbReference>
<dbReference type="InterPro" id="IPR024706">
    <property type="entry name" value="Peroxiredoxin_AhpC-typ"/>
</dbReference>
<dbReference type="PIRSF" id="PIRSF000239">
    <property type="entry name" value="AHPC"/>
    <property type="match status" value="1"/>
</dbReference>
<evidence type="ECO:0000256" key="2">
    <source>
        <dbReference type="ARBA" id="ARBA00022862"/>
    </source>
</evidence>
<comment type="caution">
    <text evidence="7">The sequence shown here is derived from an EMBL/GenBank/DDBJ whole genome shotgun (WGS) entry which is preliminary data.</text>
</comment>
<dbReference type="CDD" id="cd03015">
    <property type="entry name" value="PRX_Typ2cys"/>
    <property type="match status" value="1"/>
</dbReference>
<dbReference type="RefSeq" id="WP_054964023.1">
    <property type="nucleotide sequence ID" value="NZ_JBBYJF010000021.1"/>
</dbReference>
<dbReference type="Gene3D" id="3.40.30.10">
    <property type="entry name" value="Glutaredoxin"/>
    <property type="match status" value="1"/>
</dbReference>
<dbReference type="PANTHER" id="PTHR10681">
    <property type="entry name" value="THIOREDOXIN PEROXIDASE"/>
    <property type="match status" value="1"/>
</dbReference>
<dbReference type="GO" id="GO:0045454">
    <property type="term" value="P:cell redox homeostasis"/>
    <property type="evidence" value="ECO:0007669"/>
    <property type="project" value="TreeGrafter"/>
</dbReference>
<dbReference type="GO" id="GO:0033554">
    <property type="term" value="P:cellular response to stress"/>
    <property type="evidence" value="ECO:0007669"/>
    <property type="project" value="TreeGrafter"/>
</dbReference>
<feature type="domain" description="Thioredoxin" evidence="6">
    <location>
        <begin position="2"/>
        <end position="159"/>
    </location>
</feature>
<evidence type="ECO:0000256" key="1">
    <source>
        <dbReference type="ARBA" id="ARBA00022559"/>
    </source>
</evidence>
<evidence type="ECO:0000256" key="3">
    <source>
        <dbReference type="ARBA" id="ARBA00023002"/>
    </source>
</evidence>
<dbReference type="GO" id="GO:0006979">
    <property type="term" value="P:response to oxidative stress"/>
    <property type="evidence" value="ECO:0007669"/>
    <property type="project" value="TreeGrafter"/>
</dbReference>
<name>A0A0P9CMJ7_9ARCH</name>
<evidence type="ECO:0000313" key="9">
    <source>
        <dbReference type="Proteomes" id="UP000050320"/>
    </source>
</evidence>
<dbReference type="Pfam" id="PF00578">
    <property type="entry name" value="AhpC-TSA"/>
    <property type="match status" value="1"/>
</dbReference>
<organism evidence="7 10">
    <name type="scientific">Acidiplasma aeolicum</name>
    <dbReference type="NCBI Taxonomy" id="507754"/>
    <lineage>
        <taxon>Archaea</taxon>
        <taxon>Methanobacteriati</taxon>
        <taxon>Thermoplasmatota</taxon>
        <taxon>Thermoplasmata</taxon>
        <taxon>Thermoplasmatales</taxon>
        <taxon>Ferroplasmaceae</taxon>
        <taxon>Acidiplasma</taxon>
    </lineage>
</organism>
<evidence type="ECO:0000256" key="5">
    <source>
        <dbReference type="PIRSR" id="PIRSR000239-1"/>
    </source>
</evidence>
<keyword evidence="2" id="KW-0049">Antioxidant</keyword>
<dbReference type="InterPro" id="IPR036249">
    <property type="entry name" value="Thioredoxin-like_sf"/>
</dbReference>
<protein>
    <submittedName>
        <fullName evidence="7">Alkyl hydroperoxide reductase</fullName>
    </submittedName>
</protein>
<dbReference type="EMBL" id="LJCQ01000151">
    <property type="protein sequence ID" value="KPV46995.1"/>
    <property type="molecule type" value="Genomic_DNA"/>
</dbReference>
<dbReference type="OrthoDB" id="145578at2157"/>
<dbReference type="Proteomes" id="UP000050515">
    <property type="component" value="Unassembled WGS sequence"/>
</dbReference>
<dbReference type="PATRIC" id="fig|507754.4.peg.1315"/>
<keyword evidence="4" id="KW-0676">Redox-active center</keyword>
<dbReference type="Proteomes" id="UP000050320">
    <property type="component" value="Unassembled WGS sequence"/>
</dbReference>
<sequence>MLQIGVEAPDFEADTYFPENKEIKTIKLSDYRGKWVILTFYPGDFTFVCATDIEALMGSYDKFLKEGAQIFGISEDSVFSHKAWSDTSPRVSKSKIPLIDDYTKKIATEYGFLDTKGYQAQRGLVIIDPEGKVQYIAMFNNGLGKDVRHIYGAFMGLKVLHDTPEGEGHMCAIPANWEPGEKPLDIDVVRDIGKL</sequence>
<dbReference type="GO" id="GO:0005829">
    <property type="term" value="C:cytosol"/>
    <property type="evidence" value="ECO:0007669"/>
    <property type="project" value="TreeGrafter"/>
</dbReference>
<dbReference type="AlphaFoldDB" id="A0A0P9CMJ7"/>
<dbReference type="EMBL" id="LKBG01000245">
    <property type="protein sequence ID" value="KQB34341.1"/>
    <property type="molecule type" value="Genomic_DNA"/>
</dbReference>
<accession>A0A0P9CMJ7</accession>
<keyword evidence="9" id="KW-1185">Reference proteome</keyword>
<dbReference type="InterPro" id="IPR000866">
    <property type="entry name" value="AhpC/TSA"/>
</dbReference>
<evidence type="ECO:0000313" key="8">
    <source>
        <dbReference type="EMBL" id="KQB34341.1"/>
    </source>
</evidence>
<proteinExistence type="predicted"/>
<gene>
    <name evidence="8" type="ORF">AOG54_05185</name>
    <name evidence="7" type="ORF">SE19_03005</name>
</gene>
<dbReference type="SUPFAM" id="SSF52833">
    <property type="entry name" value="Thioredoxin-like"/>
    <property type="match status" value="1"/>
</dbReference>
<dbReference type="PANTHER" id="PTHR10681:SF121">
    <property type="entry name" value="ALKYL HYDROPEROXIDE REDUCTASE C"/>
    <property type="match status" value="1"/>
</dbReference>
<evidence type="ECO:0000313" key="7">
    <source>
        <dbReference type="EMBL" id="KPV46995.1"/>
    </source>
</evidence>